<sequence length="133" mass="14901">MSSFANRDELLQHLTSEHQSDTFDGGQLSMIAGQSQGIKERPYNECLLCGFVVENEGQKDVPSKRESELWSEGSTKKLKTEHQSIPAASSSDDYGHKANDHESMTRHIAAHLHTLMFLTLRVLSMQRDTGPED</sequence>
<proteinExistence type="predicted"/>
<organism evidence="2 3">
    <name type="scientific">Fusarium oxysporum f. sp. rapae</name>
    <dbReference type="NCBI Taxonomy" id="485398"/>
    <lineage>
        <taxon>Eukaryota</taxon>
        <taxon>Fungi</taxon>
        <taxon>Dikarya</taxon>
        <taxon>Ascomycota</taxon>
        <taxon>Pezizomycotina</taxon>
        <taxon>Sordariomycetes</taxon>
        <taxon>Hypocreomycetidae</taxon>
        <taxon>Hypocreales</taxon>
        <taxon>Nectriaceae</taxon>
        <taxon>Fusarium</taxon>
        <taxon>Fusarium oxysporum species complex</taxon>
    </lineage>
</organism>
<protein>
    <recommendedName>
        <fullName evidence="4">C2H2-type domain-containing protein</fullName>
    </recommendedName>
</protein>
<feature type="compositionally biased region" description="Basic and acidic residues" evidence="1">
    <location>
        <begin position="57"/>
        <end position="82"/>
    </location>
</feature>
<dbReference type="AlphaFoldDB" id="A0A8J5PD36"/>
<name>A0A8J5PD36_FUSOX</name>
<feature type="region of interest" description="Disordered" evidence="1">
    <location>
        <begin position="57"/>
        <end position="99"/>
    </location>
</feature>
<evidence type="ECO:0000313" key="2">
    <source>
        <dbReference type="EMBL" id="KAG7420869.1"/>
    </source>
</evidence>
<evidence type="ECO:0000313" key="3">
    <source>
        <dbReference type="Proteomes" id="UP000694050"/>
    </source>
</evidence>
<comment type="caution">
    <text evidence="2">The sequence shown here is derived from an EMBL/GenBank/DDBJ whole genome shotgun (WGS) entry which is preliminary data.</text>
</comment>
<dbReference type="EMBL" id="JAELUQ010000001">
    <property type="protein sequence ID" value="KAG7420869.1"/>
    <property type="molecule type" value="Genomic_DNA"/>
</dbReference>
<reference evidence="2" key="1">
    <citation type="submission" date="2021-04" db="EMBL/GenBank/DDBJ databases">
        <title>First draft genome resource for Brassicaceae pathogens Fusarium oxysporum f. sp. raphani and Fusarium oxysporum f. sp. rapae.</title>
        <authorList>
            <person name="Asai S."/>
        </authorList>
    </citation>
    <scope>NUCLEOTIDE SEQUENCE</scope>
    <source>
        <strain evidence="2">Tf1208</strain>
    </source>
</reference>
<evidence type="ECO:0000256" key="1">
    <source>
        <dbReference type="SAM" id="MobiDB-lite"/>
    </source>
</evidence>
<accession>A0A8J5PD36</accession>
<evidence type="ECO:0008006" key="4">
    <source>
        <dbReference type="Google" id="ProtNLM"/>
    </source>
</evidence>
<gene>
    <name evidence="2" type="ORF">Forpe1208_v001900</name>
</gene>
<dbReference type="Proteomes" id="UP000694050">
    <property type="component" value="Unassembled WGS sequence"/>
</dbReference>